<evidence type="ECO:0000313" key="5">
    <source>
        <dbReference type="Proteomes" id="UP000010793"/>
    </source>
</evidence>
<proteinExistence type="predicted"/>
<evidence type="ECO:0000313" key="4">
    <source>
        <dbReference type="EMBL" id="AGA65499.1"/>
    </source>
</evidence>
<feature type="modified residue" description="4-aspartylphosphate" evidence="2">
    <location>
        <position position="54"/>
    </location>
</feature>
<keyword evidence="5" id="KW-1185">Reference proteome</keyword>
<dbReference type="SMART" id="SM00448">
    <property type="entry name" value="REC"/>
    <property type="match status" value="1"/>
</dbReference>
<gene>
    <name evidence="4" type="ORF">BPP43_00695</name>
</gene>
<organism evidence="4 5">
    <name type="scientific">Brachyspira pilosicoli P43/6/78</name>
    <dbReference type="NCBI Taxonomy" id="1042417"/>
    <lineage>
        <taxon>Bacteria</taxon>
        <taxon>Pseudomonadati</taxon>
        <taxon>Spirochaetota</taxon>
        <taxon>Spirochaetia</taxon>
        <taxon>Brachyspirales</taxon>
        <taxon>Brachyspiraceae</taxon>
        <taxon>Brachyspira</taxon>
    </lineage>
</organism>
<dbReference type="InterPro" id="IPR011006">
    <property type="entry name" value="CheY-like_superfamily"/>
</dbReference>
<evidence type="ECO:0000256" key="1">
    <source>
        <dbReference type="ARBA" id="ARBA00022553"/>
    </source>
</evidence>
<dbReference type="EMBL" id="CP002873">
    <property type="protein sequence ID" value="AGA65499.1"/>
    <property type="molecule type" value="Genomic_DNA"/>
</dbReference>
<dbReference type="KEGG" id="bpip:BPP43_00695"/>
<evidence type="ECO:0000259" key="3">
    <source>
        <dbReference type="PROSITE" id="PS50110"/>
    </source>
</evidence>
<sequence length="122" mass="13553">MAKTILIVDDSNTARASVEYTLKKGSYDVISADDGTTGLEAVNKAANIDMIITDLNMPKMDGIEFIKNVRKFDKYKYTPILMLTTESQDDKKMEGKAAGASGWLVKPFNPTQLLDVVKRFLN</sequence>
<keyword evidence="1 2" id="KW-0597">Phosphoprotein</keyword>
<dbReference type="PROSITE" id="PS50110">
    <property type="entry name" value="RESPONSE_REGULATORY"/>
    <property type="match status" value="1"/>
</dbReference>
<dbReference type="Proteomes" id="UP000010793">
    <property type="component" value="Chromosome"/>
</dbReference>
<dbReference type="Pfam" id="PF00072">
    <property type="entry name" value="Response_reg"/>
    <property type="match status" value="1"/>
</dbReference>
<dbReference type="GeneID" id="56439044"/>
<dbReference type="SUPFAM" id="SSF52172">
    <property type="entry name" value="CheY-like"/>
    <property type="match status" value="1"/>
</dbReference>
<dbReference type="GO" id="GO:0000160">
    <property type="term" value="P:phosphorelay signal transduction system"/>
    <property type="evidence" value="ECO:0007669"/>
    <property type="project" value="InterPro"/>
</dbReference>
<feature type="domain" description="Response regulatory" evidence="3">
    <location>
        <begin position="4"/>
        <end position="121"/>
    </location>
</feature>
<evidence type="ECO:0000256" key="2">
    <source>
        <dbReference type="PROSITE-ProRule" id="PRU00169"/>
    </source>
</evidence>
<name>A0A3B6VRS9_BRAPL</name>
<dbReference type="AlphaFoldDB" id="A0A3B6VRS9"/>
<dbReference type="PANTHER" id="PTHR44591">
    <property type="entry name" value="STRESS RESPONSE REGULATOR PROTEIN 1"/>
    <property type="match status" value="1"/>
</dbReference>
<reference evidence="4 5" key="1">
    <citation type="journal article" date="2013" name="Genome Announc.">
        <title>Complete Genome Sequence of the Porcine Strain Brachyspira pilosicoli P43/6/78(T.).</title>
        <authorList>
            <person name="Lin C."/>
            <person name="den Bakker H.C."/>
            <person name="Suzuki H."/>
            <person name="Lefebure T."/>
            <person name="Ponnala L."/>
            <person name="Sun Q."/>
            <person name="Stanhope M.J."/>
            <person name="Wiedmann M."/>
            <person name="Duhamel G.E."/>
        </authorList>
    </citation>
    <scope>NUCLEOTIDE SEQUENCE [LARGE SCALE GENOMIC DNA]</scope>
    <source>
        <strain evidence="4 5">P43/6/78</strain>
    </source>
</reference>
<accession>A0A3B6VRS9</accession>
<dbReference type="InterPro" id="IPR001789">
    <property type="entry name" value="Sig_transdc_resp-reg_receiver"/>
</dbReference>
<dbReference type="PANTHER" id="PTHR44591:SF25">
    <property type="entry name" value="CHEMOTAXIS TWO-COMPONENT RESPONSE REGULATOR"/>
    <property type="match status" value="1"/>
</dbReference>
<dbReference type="InterPro" id="IPR050595">
    <property type="entry name" value="Bact_response_regulator"/>
</dbReference>
<protein>
    <submittedName>
        <fullName evidence="4">Chemotaxis response regulator CheY</fullName>
    </submittedName>
</protein>
<dbReference type="Gene3D" id="3.40.50.2300">
    <property type="match status" value="1"/>
</dbReference>
<dbReference type="RefSeq" id="WP_013243423.1">
    <property type="nucleotide sequence ID" value="NC_019908.1"/>
</dbReference>